<keyword evidence="2" id="KW-1185">Reference proteome</keyword>
<sequence>MAPLSVFGLGRLLAIAALQQTLSPGLDEELSGNGTNRGEVYGLFNALADGLTQRVEVLRCGFHGLLFLAARVRRQPPRGRPR</sequence>
<dbReference type="AlphaFoldDB" id="A0A919RS51"/>
<dbReference type="Proteomes" id="UP000606172">
    <property type="component" value="Unassembled WGS sequence"/>
</dbReference>
<comment type="caution">
    <text evidence="1">The sequence shown here is derived from an EMBL/GenBank/DDBJ whole genome shotgun (WGS) entry which is preliminary data.</text>
</comment>
<reference evidence="1" key="1">
    <citation type="submission" date="2021-01" db="EMBL/GenBank/DDBJ databases">
        <title>Whole genome shotgun sequence of Sinosporangium siamense NBRC 109515.</title>
        <authorList>
            <person name="Komaki H."/>
            <person name="Tamura T."/>
        </authorList>
    </citation>
    <scope>NUCLEOTIDE SEQUENCE</scope>
    <source>
        <strain evidence="1">NBRC 109515</strain>
    </source>
</reference>
<evidence type="ECO:0000313" key="1">
    <source>
        <dbReference type="EMBL" id="GII97541.1"/>
    </source>
</evidence>
<protein>
    <submittedName>
        <fullName evidence="1">Uncharacterized protein</fullName>
    </submittedName>
</protein>
<dbReference type="EMBL" id="BOOW01000062">
    <property type="protein sequence ID" value="GII97541.1"/>
    <property type="molecule type" value="Genomic_DNA"/>
</dbReference>
<proteinExistence type="predicted"/>
<gene>
    <name evidence="1" type="ORF">Ssi02_77720</name>
</gene>
<evidence type="ECO:0000313" key="2">
    <source>
        <dbReference type="Proteomes" id="UP000606172"/>
    </source>
</evidence>
<organism evidence="1 2">
    <name type="scientific">Sinosporangium siamense</name>
    <dbReference type="NCBI Taxonomy" id="1367973"/>
    <lineage>
        <taxon>Bacteria</taxon>
        <taxon>Bacillati</taxon>
        <taxon>Actinomycetota</taxon>
        <taxon>Actinomycetes</taxon>
        <taxon>Streptosporangiales</taxon>
        <taxon>Streptosporangiaceae</taxon>
        <taxon>Sinosporangium</taxon>
    </lineage>
</organism>
<name>A0A919RS51_9ACTN</name>
<accession>A0A919RS51</accession>